<feature type="transmembrane region" description="Helical" evidence="1">
    <location>
        <begin position="151"/>
        <end position="176"/>
    </location>
</feature>
<feature type="transmembrane region" description="Helical" evidence="1">
    <location>
        <begin position="110"/>
        <end position="139"/>
    </location>
</feature>
<feature type="transmembrane region" description="Helical" evidence="1">
    <location>
        <begin position="84"/>
        <end position="104"/>
    </location>
</feature>
<evidence type="ECO:0000313" key="2">
    <source>
        <dbReference type="EMBL" id="MBP2380868.1"/>
    </source>
</evidence>
<protein>
    <submittedName>
        <fullName evidence="2">Membrane protein YesL</fullName>
    </submittedName>
</protein>
<evidence type="ECO:0000313" key="3">
    <source>
        <dbReference type="Proteomes" id="UP001519290"/>
    </source>
</evidence>
<organism evidence="2 3">
    <name type="scientific">Brachybacterium sacelli</name>
    <dbReference type="NCBI Taxonomy" id="173364"/>
    <lineage>
        <taxon>Bacteria</taxon>
        <taxon>Bacillati</taxon>
        <taxon>Actinomycetota</taxon>
        <taxon>Actinomycetes</taxon>
        <taxon>Micrococcales</taxon>
        <taxon>Dermabacteraceae</taxon>
        <taxon>Brachybacterium</taxon>
    </lineage>
</organism>
<dbReference type="EMBL" id="JAGIOD010000001">
    <property type="protein sequence ID" value="MBP2380868.1"/>
    <property type="molecule type" value="Genomic_DNA"/>
</dbReference>
<keyword evidence="1" id="KW-0812">Transmembrane</keyword>
<dbReference type="RefSeq" id="WP_209899479.1">
    <property type="nucleotide sequence ID" value="NZ_BAAAJW010000004.1"/>
</dbReference>
<feature type="transmembrane region" description="Helical" evidence="1">
    <location>
        <begin position="20"/>
        <end position="41"/>
    </location>
</feature>
<reference evidence="2 3" key="1">
    <citation type="submission" date="2021-03" db="EMBL/GenBank/DDBJ databases">
        <title>Sequencing the genomes of 1000 actinobacteria strains.</title>
        <authorList>
            <person name="Klenk H.-P."/>
        </authorList>
    </citation>
    <scope>NUCLEOTIDE SEQUENCE [LARGE SCALE GENOMIC DNA]</scope>
    <source>
        <strain evidence="2 3">DSM 14566</strain>
    </source>
</reference>
<dbReference type="Proteomes" id="UP001519290">
    <property type="component" value="Unassembled WGS sequence"/>
</dbReference>
<feature type="transmembrane region" description="Helical" evidence="1">
    <location>
        <begin position="182"/>
        <end position="201"/>
    </location>
</feature>
<evidence type="ECO:0000256" key="1">
    <source>
        <dbReference type="SAM" id="Phobius"/>
    </source>
</evidence>
<dbReference type="InterPro" id="IPR006938">
    <property type="entry name" value="DUF624"/>
</dbReference>
<keyword evidence="3" id="KW-1185">Reference proteome</keyword>
<dbReference type="Pfam" id="PF04854">
    <property type="entry name" value="DUF624"/>
    <property type="match status" value="1"/>
</dbReference>
<name>A0ABS4WXI0_9MICO</name>
<sequence>MTPTGAAGTVMEALAWIPRLVLLHLAWVLLVLLGAVIGGIAPATATLIALLHGDEELAATDGPRALAAAVLRRYRDELVPANRAAGPFVVIALAAGLNVVLGVAGALPGWFFPLGFGAALVLVVIGSLAAVHALALHALRPSAPEPMIWRGALAGILLLPLATASWTVTLVATLLISTVIQPVALACGGGILVAVTTFVLVRPWQSRLDAATTGER</sequence>
<gene>
    <name evidence="2" type="ORF">JOF43_000825</name>
</gene>
<accession>A0ABS4WXI0</accession>
<proteinExistence type="predicted"/>
<keyword evidence="1" id="KW-1133">Transmembrane helix</keyword>
<keyword evidence="1" id="KW-0472">Membrane</keyword>
<comment type="caution">
    <text evidence="2">The sequence shown here is derived from an EMBL/GenBank/DDBJ whole genome shotgun (WGS) entry which is preliminary data.</text>
</comment>